<dbReference type="Pfam" id="PF13440">
    <property type="entry name" value="Polysacc_synt_3"/>
    <property type="match status" value="1"/>
</dbReference>
<comment type="caution">
    <text evidence="8">The sequence shown here is derived from an EMBL/GenBank/DDBJ whole genome shotgun (WGS) entry which is preliminary data.</text>
</comment>
<evidence type="ECO:0000256" key="5">
    <source>
        <dbReference type="ARBA" id="ARBA00022989"/>
    </source>
</evidence>
<evidence type="ECO:0000256" key="2">
    <source>
        <dbReference type="ARBA" id="ARBA00007430"/>
    </source>
</evidence>
<feature type="transmembrane region" description="Helical" evidence="7">
    <location>
        <begin position="362"/>
        <end position="383"/>
    </location>
</feature>
<evidence type="ECO:0000313" key="9">
    <source>
        <dbReference type="Proteomes" id="UP000294546"/>
    </source>
</evidence>
<dbReference type="InterPro" id="IPR050833">
    <property type="entry name" value="Poly_Biosynth_Transport"/>
</dbReference>
<dbReference type="PANTHER" id="PTHR30250">
    <property type="entry name" value="PST FAMILY PREDICTED COLANIC ACID TRANSPORTER"/>
    <property type="match status" value="1"/>
</dbReference>
<gene>
    <name evidence="8" type="ORF">CLV83_1985</name>
</gene>
<name>A0A4R1GGG3_9GAMM</name>
<feature type="transmembrane region" description="Helical" evidence="7">
    <location>
        <begin position="285"/>
        <end position="305"/>
    </location>
</feature>
<dbReference type="CDD" id="cd13127">
    <property type="entry name" value="MATE_tuaB_like"/>
    <property type="match status" value="1"/>
</dbReference>
<evidence type="ECO:0000256" key="7">
    <source>
        <dbReference type="SAM" id="Phobius"/>
    </source>
</evidence>
<dbReference type="PANTHER" id="PTHR30250:SF10">
    <property type="entry name" value="LIPOPOLYSACCHARIDE BIOSYNTHESIS PROTEIN WZXC"/>
    <property type="match status" value="1"/>
</dbReference>
<feature type="transmembrane region" description="Helical" evidence="7">
    <location>
        <begin position="81"/>
        <end position="105"/>
    </location>
</feature>
<sequence length="480" mass="53838">MSLRKKSLSATRWTTLSATFRAVIQLAQIAVLARILAPEDFGLMAMAGVVLTTFGLFSDLGLSSALMHYPRPERCKLSTLFWLDFFSGCVMSIIFLLLACPLSILYDQPNLFLILCSLSVIFPISALGRQFRVLSEKDLCFKPVVQNEIVSLIFAFIFACFSAKLNLGVYSLVVFQLAAATINTVLAWGRLSKGVMPTLTFDFGGVKPYVKFGIHRIGDGFWNSLRMQADIFVAGVFLQPSALAFYSLPRDQTLKIASSVINPVITRVGLPVMTKVKNNPESLKYIYLKILRVTSSFNFPIYAFIALFSDEMIYLLLGEQWTDSAFYLEIFALWGLLRSVGNPAGSLIYAVGMAKRAHQWNLIIFILTCPLCFLSVKLGGLNLLAWTMLYWQAALVILAWKFIIYPACQVGFIKYIFSIFIPLILTLIASLITDAVSGLFNGMVKVFFGFIVFSVTYSIISWIFNKDIFFMMKDIIFPKK</sequence>
<dbReference type="RefSeq" id="WP_132291197.1">
    <property type="nucleotide sequence ID" value="NZ_SMFU01000008.1"/>
</dbReference>
<organism evidence="8 9">
    <name type="scientific">Marinobacterium mangrovicola</name>
    <dbReference type="NCBI Taxonomy" id="1476959"/>
    <lineage>
        <taxon>Bacteria</taxon>
        <taxon>Pseudomonadati</taxon>
        <taxon>Pseudomonadota</taxon>
        <taxon>Gammaproteobacteria</taxon>
        <taxon>Oceanospirillales</taxon>
        <taxon>Oceanospirillaceae</taxon>
        <taxon>Marinobacterium</taxon>
    </lineage>
</organism>
<feature type="transmembrane region" description="Helical" evidence="7">
    <location>
        <begin position="43"/>
        <end position="69"/>
    </location>
</feature>
<feature type="transmembrane region" description="Helical" evidence="7">
    <location>
        <begin position="325"/>
        <end position="350"/>
    </location>
</feature>
<comment type="similarity">
    <text evidence="2">Belongs to the polysaccharide synthase family.</text>
</comment>
<dbReference type="EMBL" id="SMFU01000008">
    <property type="protein sequence ID" value="TCK07128.1"/>
    <property type="molecule type" value="Genomic_DNA"/>
</dbReference>
<proteinExistence type="inferred from homology"/>
<evidence type="ECO:0000256" key="1">
    <source>
        <dbReference type="ARBA" id="ARBA00004651"/>
    </source>
</evidence>
<evidence type="ECO:0000256" key="6">
    <source>
        <dbReference type="ARBA" id="ARBA00023136"/>
    </source>
</evidence>
<keyword evidence="5 7" id="KW-1133">Transmembrane helix</keyword>
<dbReference type="AlphaFoldDB" id="A0A4R1GGG3"/>
<dbReference type="OrthoDB" id="8538786at2"/>
<feature type="transmembrane region" description="Helical" evidence="7">
    <location>
        <begin position="149"/>
        <end position="167"/>
    </location>
</feature>
<dbReference type="GO" id="GO:0005886">
    <property type="term" value="C:plasma membrane"/>
    <property type="evidence" value="ECO:0007669"/>
    <property type="project" value="UniProtKB-SubCell"/>
</dbReference>
<feature type="transmembrane region" description="Helical" evidence="7">
    <location>
        <begin position="20"/>
        <end position="37"/>
    </location>
</feature>
<feature type="transmembrane region" description="Helical" evidence="7">
    <location>
        <begin position="111"/>
        <end position="128"/>
    </location>
</feature>
<dbReference type="Proteomes" id="UP000294546">
    <property type="component" value="Unassembled WGS sequence"/>
</dbReference>
<feature type="transmembrane region" description="Helical" evidence="7">
    <location>
        <begin position="415"/>
        <end position="440"/>
    </location>
</feature>
<feature type="transmembrane region" description="Helical" evidence="7">
    <location>
        <begin position="446"/>
        <end position="464"/>
    </location>
</feature>
<evidence type="ECO:0000256" key="4">
    <source>
        <dbReference type="ARBA" id="ARBA00022692"/>
    </source>
</evidence>
<evidence type="ECO:0000256" key="3">
    <source>
        <dbReference type="ARBA" id="ARBA00022475"/>
    </source>
</evidence>
<evidence type="ECO:0000313" key="8">
    <source>
        <dbReference type="EMBL" id="TCK07128.1"/>
    </source>
</evidence>
<keyword evidence="4 7" id="KW-0812">Transmembrane</keyword>
<dbReference type="NCBIfam" id="NF007773">
    <property type="entry name" value="PRK10459.1"/>
    <property type="match status" value="1"/>
</dbReference>
<keyword evidence="3" id="KW-1003">Cell membrane</keyword>
<feature type="transmembrane region" description="Helical" evidence="7">
    <location>
        <begin position="389"/>
        <end position="408"/>
    </location>
</feature>
<comment type="subcellular location">
    <subcellularLocation>
        <location evidence="1">Cell membrane</location>
        <topology evidence="1">Multi-pass membrane protein</topology>
    </subcellularLocation>
</comment>
<accession>A0A4R1GGG3</accession>
<feature type="transmembrane region" description="Helical" evidence="7">
    <location>
        <begin position="173"/>
        <end position="191"/>
    </location>
</feature>
<keyword evidence="6 7" id="KW-0472">Membrane</keyword>
<keyword evidence="9" id="KW-1185">Reference proteome</keyword>
<protein>
    <submittedName>
        <fullName evidence="8">PST family polysaccharide transporter</fullName>
    </submittedName>
</protein>
<reference evidence="8 9" key="1">
    <citation type="submission" date="2019-03" db="EMBL/GenBank/DDBJ databases">
        <title>Genomic Encyclopedia of Archaeal and Bacterial Type Strains, Phase II (KMG-II): from individual species to whole genera.</title>
        <authorList>
            <person name="Goeker M."/>
        </authorList>
    </citation>
    <scope>NUCLEOTIDE SEQUENCE [LARGE SCALE GENOMIC DNA]</scope>
    <source>
        <strain evidence="8 9">DSM 27697</strain>
    </source>
</reference>